<reference evidence="6 7" key="1">
    <citation type="submission" date="2022-10" db="EMBL/GenBank/DDBJ databases">
        <title>Roseococcus glaciei nov., sp. nov., isolated from glacier.</title>
        <authorList>
            <person name="Liu Q."/>
            <person name="Xin Y.-H."/>
        </authorList>
    </citation>
    <scope>NUCLEOTIDE SEQUENCE [LARGE SCALE GENOMIC DNA]</scope>
    <source>
        <strain evidence="6 7">MDT2-1-1</strain>
    </source>
</reference>
<dbReference type="EMBL" id="JAPFQI010000035">
    <property type="protein sequence ID" value="MCW8088387.1"/>
    <property type="molecule type" value="Genomic_DNA"/>
</dbReference>
<dbReference type="SUPFAM" id="SSF46785">
    <property type="entry name" value="Winged helix' DNA-binding domain"/>
    <property type="match status" value="1"/>
</dbReference>
<keyword evidence="7" id="KW-1185">Reference proteome</keyword>
<sequence>MEPIQVEVKQVLIVPDQPITTVHFPEAGWVSMLAPLEDGKAAEVGLVGAEGMVGLPLLLGSDRSTLEAMVQASGTLLRMGATAFRHALEECPTLRSLLLRYTLAFQQQVSQTAACNGNHALDQRLARWLLMAHDRAEGDEFPMTHEFLAMMLCVHRPGVTVAARLFQQAGLIRYGQGQMVVTDREGLEAAACECYATVRHHFEQLLGTTRG</sequence>
<dbReference type="Pfam" id="PF00027">
    <property type="entry name" value="cNMP_binding"/>
    <property type="match status" value="1"/>
</dbReference>
<evidence type="ECO:0000313" key="6">
    <source>
        <dbReference type="EMBL" id="MCW8088387.1"/>
    </source>
</evidence>
<dbReference type="InterPro" id="IPR012318">
    <property type="entry name" value="HTH_CRP"/>
</dbReference>
<dbReference type="Proteomes" id="UP001526430">
    <property type="component" value="Unassembled WGS sequence"/>
</dbReference>
<evidence type="ECO:0000259" key="5">
    <source>
        <dbReference type="Pfam" id="PF13545"/>
    </source>
</evidence>
<dbReference type="InterPro" id="IPR050397">
    <property type="entry name" value="Env_Response_Regulators"/>
</dbReference>
<dbReference type="PANTHER" id="PTHR24567:SF74">
    <property type="entry name" value="HTH-TYPE TRANSCRIPTIONAL REGULATOR ARCR"/>
    <property type="match status" value="1"/>
</dbReference>
<dbReference type="Pfam" id="PF13545">
    <property type="entry name" value="HTH_Crp_2"/>
    <property type="match status" value="1"/>
</dbReference>
<evidence type="ECO:0000256" key="1">
    <source>
        <dbReference type="ARBA" id="ARBA00023015"/>
    </source>
</evidence>
<comment type="caution">
    <text evidence="6">The sequence shown here is derived from an EMBL/GenBank/DDBJ whole genome shotgun (WGS) entry which is preliminary data.</text>
</comment>
<dbReference type="SUPFAM" id="SSF51206">
    <property type="entry name" value="cAMP-binding domain-like"/>
    <property type="match status" value="1"/>
</dbReference>
<dbReference type="CDD" id="cd00038">
    <property type="entry name" value="CAP_ED"/>
    <property type="match status" value="1"/>
</dbReference>
<evidence type="ECO:0000256" key="2">
    <source>
        <dbReference type="ARBA" id="ARBA00023125"/>
    </source>
</evidence>
<gene>
    <name evidence="6" type="ORF">OF850_22660</name>
</gene>
<organism evidence="6 7">
    <name type="scientific">Sabulicella glaciei</name>
    <dbReference type="NCBI Taxonomy" id="2984948"/>
    <lineage>
        <taxon>Bacteria</taxon>
        <taxon>Pseudomonadati</taxon>
        <taxon>Pseudomonadota</taxon>
        <taxon>Alphaproteobacteria</taxon>
        <taxon>Acetobacterales</taxon>
        <taxon>Acetobacteraceae</taxon>
        <taxon>Sabulicella</taxon>
    </lineage>
</organism>
<protein>
    <submittedName>
        <fullName evidence="6">Crp/Fnr family transcriptional regulator</fullName>
    </submittedName>
</protein>
<name>A0ABT3P1V3_9PROT</name>
<dbReference type="InterPro" id="IPR036390">
    <property type="entry name" value="WH_DNA-bd_sf"/>
</dbReference>
<feature type="domain" description="HTH crp-type" evidence="5">
    <location>
        <begin position="123"/>
        <end position="189"/>
    </location>
</feature>
<feature type="domain" description="Cyclic nucleotide-binding" evidence="4">
    <location>
        <begin position="6"/>
        <end position="90"/>
    </location>
</feature>
<dbReference type="PANTHER" id="PTHR24567">
    <property type="entry name" value="CRP FAMILY TRANSCRIPTIONAL REGULATORY PROTEIN"/>
    <property type="match status" value="1"/>
</dbReference>
<dbReference type="InterPro" id="IPR000595">
    <property type="entry name" value="cNMP-bd_dom"/>
</dbReference>
<keyword evidence="2" id="KW-0238">DNA-binding</keyword>
<dbReference type="InterPro" id="IPR014710">
    <property type="entry name" value="RmlC-like_jellyroll"/>
</dbReference>
<dbReference type="InterPro" id="IPR018490">
    <property type="entry name" value="cNMP-bd_dom_sf"/>
</dbReference>
<keyword evidence="1" id="KW-0805">Transcription regulation</keyword>
<keyword evidence="3" id="KW-0804">Transcription</keyword>
<evidence type="ECO:0000259" key="4">
    <source>
        <dbReference type="Pfam" id="PF00027"/>
    </source>
</evidence>
<accession>A0ABT3P1V3</accession>
<evidence type="ECO:0000256" key="3">
    <source>
        <dbReference type="ARBA" id="ARBA00023163"/>
    </source>
</evidence>
<dbReference type="Gene3D" id="2.60.120.10">
    <property type="entry name" value="Jelly Rolls"/>
    <property type="match status" value="1"/>
</dbReference>
<proteinExistence type="predicted"/>
<evidence type="ECO:0000313" key="7">
    <source>
        <dbReference type="Proteomes" id="UP001526430"/>
    </source>
</evidence>